<reference evidence="2" key="1">
    <citation type="submission" date="2016-12" db="EMBL/GenBank/DDBJ databases">
        <title>The genomes of Aspergillus section Nigri reveals drivers in fungal speciation.</title>
        <authorList>
            <consortium name="DOE Joint Genome Institute"/>
            <person name="Vesth T.C."/>
            <person name="Nybo J."/>
            <person name="Theobald S."/>
            <person name="Brandl J."/>
            <person name="Frisvad J.C."/>
            <person name="Nielsen K.F."/>
            <person name="Lyhne E.K."/>
            <person name="Kogle M.E."/>
            <person name="Kuo A."/>
            <person name="Riley R."/>
            <person name="Clum A."/>
            <person name="Nolan M."/>
            <person name="Lipzen A."/>
            <person name="Salamov A."/>
            <person name="Henrissat B."/>
            <person name="Wiebenga A."/>
            <person name="De vries R.P."/>
            <person name="Grigoriev I.V."/>
            <person name="Mortensen U.H."/>
            <person name="Andersen M.R."/>
            <person name="Baker S.E."/>
        </authorList>
    </citation>
    <scope>NUCLEOTIDE SEQUENCE</scope>
    <source>
        <strain evidence="2">IBT 28561</strain>
    </source>
</reference>
<sequence length="60" mass="6879">MKPGHIYPGNRGECMNAAEGKQQQQQQQQKQQQQKEVVEERGVEEAEEDINRVCAQHSIT</sequence>
<evidence type="ECO:0000313" key="2">
    <source>
        <dbReference type="EMBL" id="PKY01276.1"/>
    </source>
</evidence>
<dbReference type="RefSeq" id="XP_024689870.1">
    <property type="nucleotide sequence ID" value="XM_024842056.1"/>
</dbReference>
<proteinExistence type="predicted"/>
<evidence type="ECO:0000313" key="3">
    <source>
        <dbReference type="Proteomes" id="UP000234254"/>
    </source>
</evidence>
<feature type="compositionally biased region" description="Low complexity" evidence="1">
    <location>
        <begin position="17"/>
        <end position="35"/>
    </location>
</feature>
<organism evidence="2 3">
    <name type="scientific">Aspergillus campestris (strain IBT 28561)</name>
    <dbReference type="NCBI Taxonomy" id="1392248"/>
    <lineage>
        <taxon>Eukaryota</taxon>
        <taxon>Fungi</taxon>
        <taxon>Dikarya</taxon>
        <taxon>Ascomycota</taxon>
        <taxon>Pezizomycotina</taxon>
        <taxon>Eurotiomycetes</taxon>
        <taxon>Eurotiomycetidae</taxon>
        <taxon>Eurotiales</taxon>
        <taxon>Aspergillaceae</taxon>
        <taxon>Aspergillus</taxon>
        <taxon>Aspergillus subgen. Circumdati</taxon>
    </lineage>
</organism>
<dbReference type="VEuPathDB" id="FungiDB:P168DRAFT_61515"/>
<dbReference type="Proteomes" id="UP000234254">
    <property type="component" value="Unassembled WGS sequence"/>
</dbReference>
<dbReference type="AlphaFoldDB" id="A0A2I1CUG9"/>
<name>A0A2I1CUG9_ASPC2</name>
<feature type="region of interest" description="Disordered" evidence="1">
    <location>
        <begin position="1"/>
        <end position="60"/>
    </location>
</feature>
<evidence type="ECO:0000256" key="1">
    <source>
        <dbReference type="SAM" id="MobiDB-lite"/>
    </source>
</evidence>
<comment type="caution">
    <text evidence="2">The sequence shown here is derived from an EMBL/GenBank/DDBJ whole genome shotgun (WGS) entry which is preliminary data.</text>
</comment>
<dbReference type="EMBL" id="MSFM01000012">
    <property type="protein sequence ID" value="PKY01276.1"/>
    <property type="molecule type" value="Genomic_DNA"/>
</dbReference>
<keyword evidence="3" id="KW-1185">Reference proteome</keyword>
<protein>
    <submittedName>
        <fullName evidence="2">Uncharacterized protein</fullName>
    </submittedName>
</protein>
<dbReference type="GeneID" id="36549585"/>
<gene>
    <name evidence="2" type="ORF">P168DRAFT_61515</name>
</gene>
<accession>A0A2I1CUG9</accession>